<accession>A0A1J7IDD6</accession>
<keyword evidence="2" id="KW-1133">Transmembrane helix</keyword>
<proteinExistence type="predicted"/>
<reference evidence="3 4" key="1">
    <citation type="submission" date="2016-10" db="EMBL/GenBank/DDBJ databases">
        <title>Draft genome sequence of Coniochaeta ligniaria NRRL30616, a lignocellulolytic fungus for bioabatement of inhibitors in plant biomass hydrolysates.</title>
        <authorList>
            <consortium name="DOE Joint Genome Institute"/>
            <person name="Jimenez D.J."/>
            <person name="Hector R.E."/>
            <person name="Riley R."/>
            <person name="Sun H."/>
            <person name="Grigoriev I.V."/>
            <person name="Van Elsas J.D."/>
            <person name="Nichols N.N."/>
        </authorList>
    </citation>
    <scope>NUCLEOTIDE SEQUENCE [LARGE SCALE GENOMIC DNA]</scope>
    <source>
        <strain evidence="3 4">NRRL 30616</strain>
    </source>
</reference>
<dbReference type="EMBL" id="KV875102">
    <property type="protein sequence ID" value="OIW25486.1"/>
    <property type="molecule type" value="Genomic_DNA"/>
</dbReference>
<protein>
    <recommendedName>
        <fullName evidence="5">LITAF domain-containing protein</fullName>
    </recommendedName>
</protein>
<feature type="transmembrane region" description="Helical" evidence="2">
    <location>
        <begin position="106"/>
        <end position="129"/>
    </location>
</feature>
<dbReference type="InParanoid" id="A0A1J7IDD6"/>
<feature type="compositionally biased region" description="Basic and acidic residues" evidence="1">
    <location>
        <begin position="49"/>
        <end position="62"/>
    </location>
</feature>
<feature type="compositionally biased region" description="Polar residues" evidence="1">
    <location>
        <begin position="24"/>
        <end position="48"/>
    </location>
</feature>
<gene>
    <name evidence="3" type="ORF">CONLIGDRAFT_636550</name>
</gene>
<evidence type="ECO:0000313" key="3">
    <source>
        <dbReference type="EMBL" id="OIW25486.1"/>
    </source>
</evidence>
<dbReference type="OrthoDB" id="4506934at2759"/>
<evidence type="ECO:0008006" key="5">
    <source>
        <dbReference type="Google" id="ProtNLM"/>
    </source>
</evidence>
<keyword evidence="4" id="KW-1185">Reference proteome</keyword>
<evidence type="ECO:0000256" key="1">
    <source>
        <dbReference type="SAM" id="MobiDB-lite"/>
    </source>
</evidence>
<feature type="compositionally biased region" description="Polar residues" evidence="1">
    <location>
        <begin position="1"/>
        <end position="12"/>
    </location>
</feature>
<evidence type="ECO:0000313" key="4">
    <source>
        <dbReference type="Proteomes" id="UP000182658"/>
    </source>
</evidence>
<dbReference type="Proteomes" id="UP000182658">
    <property type="component" value="Unassembled WGS sequence"/>
</dbReference>
<organism evidence="3 4">
    <name type="scientific">Coniochaeta ligniaria NRRL 30616</name>
    <dbReference type="NCBI Taxonomy" id="1408157"/>
    <lineage>
        <taxon>Eukaryota</taxon>
        <taxon>Fungi</taxon>
        <taxon>Dikarya</taxon>
        <taxon>Ascomycota</taxon>
        <taxon>Pezizomycotina</taxon>
        <taxon>Sordariomycetes</taxon>
        <taxon>Sordariomycetidae</taxon>
        <taxon>Coniochaetales</taxon>
        <taxon>Coniochaetaceae</taxon>
        <taxon>Coniochaeta</taxon>
    </lineage>
</organism>
<keyword evidence="2" id="KW-0812">Transmembrane</keyword>
<sequence length="133" mass="14668">MGNGSDPLSESAPSYDELFADHPVNQQPPAGSSSAYTTVPQNEPNNNYDAHHSHDDEEHLPVDLEAGPLGADVTPLQPFVSKPHIHCEQCERILERRERHDREKHCCSMVGATFIMLFISAMILGIIAVSKSH</sequence>
<feature type="region of interest" description="Disordered" evidence="1">
    <location>
        <begin position="1"/>
        <end position="77"/>
    </location>
</feature>
<evidence type="ECO:0000256" key="2">
    <source>
        <dbReference type="SAM" id="Phobius"/>
    </source>
</evidence>
<keyword evidence="2" id="KW-0472">Membrane</keyword>
<name>A0A1J7IDD6_9PEZI</name>
<dbReference type="AlphaFoldDB" id="A0A1J7IDD6"/>